<comment type="caution">
    <text evidence="1">The sequence shown here is derived from an EMBL/GenBank/DDBJ whole genome shotgun (WGS) entry which is preliminary data.</text>
</comment>
<dbReference type="EMBL" id="QKKR01000069">
    <property type="protein sequence ID" value="RBM48710.1"/>
    <property type="molecule type" value="Genomic_DNA"/>
</dbReference>
<protein>
    <submittedName>
        <fullName evidence="1">Uncharacterized protein</fullName>
    </submittedName>
</protein>
<organism evidence="1 2">
    <name type="scientific">Vibrio paracholerae</name>
    <dbReference type="NCBI Taxonomy" id="650003"/>
    <lineage>
        <taxon>Bacteria</taxon>
        <taxon>Pseudomonadati</taxon>
        <taxon>Pseudomonadota</taxon>
        <taxon>Gammaproteobacteria</taxon>
        <taxon>Vibrionales</taxon>
        <taxon>Vibrionaceae</taxon>
        <taxon>Vibrio</taxon>
    </lineage>
</organism>
<gene>
    <name evidence="1" type="ORF">DLR69_18440</name>
</gene>
<sequence length="63" mass="7321">MYKARDGENEVTRCDHYRFVKVNGAMKKVHIRSADNAFEAAMKVRRSRKQEVEKELLVHGVTS</sequence>
<proteinExistence type="predicted"/>
<evidence type="ECO:0000313" key="2">
    <source>
        <dbReference type="Proteomes" id="UP000252488"/>
    </source>
</evidence>
<accession>A0ABX9FCM8</accession>
<reference evidence="1 2" key="1">
    <citation type="submission" date="2018-06" db="EMBL/GenBank/DDBJ databases">
        <title>Draft genome sequences of nine Vibrio sp. clinical isolates from across the United States representing the closest known relative of Vibrio cholerae.</title>
        <authorList>
            <person name="Islam M.T."/>
            <person name="Liang K."/>
            <person name="Im M.S."/>
            <person name="Winkjer J."/>
            <person name="Busby S."/>
            <person name="Batra D."/>
            <person name="Rowe L."/>
            <person name="Tarr C.L."/>
            <person name="Boucher Y."/>
        </authorList>
    </citation>
    <scope>NUCLEOTIDE SEQUENCE [LARGE SCALE GENOMIC DNA]</scope>
    <source>
        <strain evidence="1 2">2016V-1111</strain>
    </source>
</reference>
<keyword evidence="2" id="KW-1185">Reference proteome</keyword>
<evidence type="ECO:0000313" key="1">
    <source>
        <dbReference type="EMBL" id="RBM48710.1"/>
    </source>
</evidence>
<dbReference type="RefSeq" id="WP_113594132.1">
    <property type="nucleotide sequence ID" value="NZ_CAWNVX010000066.1"/>
</dbReference>
<dbReference type="Proteomes" id="UP000252488">
    <property type="component" value="Unassembled WGS sequence"/>
</dbReference>
<name>A0ABX9FCM8_9VIBR</name>